<name>A0A916S3I1_9HYPH</name>
<dbReference type="Gene3D" id="3.30.160.250">
    <property type="match status" value="1"/>
</dbReference>
<dbReference type="EMBL" id="BMHH01000002">
    <property type="protein sequence ID" value="GGA80999.1"/>
    <property type="molecule type" value="Genomic_DNA"/>
</dbReference>
<comment type="caution">
    <text evidence="2">The sequence shown here is derived from an EMBL/GenBank/DDBJ whole genome shotgun (WGS) entry which is preliminary data.</text>
</comment>
<dbReference type="SUPFAM" id="SSF143100">
    <property type="entry name" value="TTHA1013/TTHA0281-like"/>
    <property type="match status" value="1"/>
</dbReference>
<dbReference type="Proteomes" id="UP000646478">
    <property type="component" value="Unassembled WGS sequence"/>
</dbReference>
<evidence type="ECO:0000313" key="3">
    <source>
        <dbReference type="Proteomes" id="UP000646478"/>
    </source>
</evidence>
<organism evidence="2 3">
    <name type="scientific">Brucella endophytica</name>
    <dbReference type="NCBI Taxonomy" id="1963359"/>
    <lineage>
        <taxon>Bacteria</taxon>
        <taxon>Pseudomonadati</taxon>
        <taxon>Pseudomonadota</taxon>
        <taxon>Alphaproteobacteria</taxon>
        <taxon>Hyphomicrobiales</taxon>
        <taxon>Brucellaceae</taxon>
        <taxon>Brucella/Ochrobactrum group</taxon>
        <taxon>Brucella</taxon>
    </lineage>
</organism>
<evidence type="ECO:0000259" key="1">
    <source>
        <dbReference type="Pfam" id="PF15919"/>
    </source>
</evidence>
<dbReference type="AlphaFoldDB" id="A0A916S3I1"/>
<protein>
    <recommendedName>
        <fullName evidence="1">HicB-like antitoxin of toxin-antitoxin system domain-containing protein</fullName>
    </recommendedName>
</protein>
<dbReference type="InterPro" id="IPR010982">
    <property type="entry name" value="Lambda_DNA-bd_dom_sf"/>
</dbReference>
<proteinExistence type="predicted"/>
<reference evidence="2" key="1">
    <citation type="journal article" date="2014" name="Int. J. Syst. Evol. Microbiol.">
        <title>Complete genome sequence of Corynebacterium casei LMG S-19264T (=DSM 44701T), isolated from a smear-ripened cheese.</title>
        <authorList>
            <consortium name="US DOE Joint Genome Institute (JGI-PGF)"/>
            <person name="Walter F."/>
            <person name="Albersmeier A."/>
            <person name="Kalinowski J."/>
            <person name="Ruckert C."/>
        </authorList>
    </citation>
    <scope>NUCLEOTIDE SEQUENCE</scope>
    <source>
        <strain evidence="2">CGMCC 1.15082</strain>
    </source>
</reference>
<feature type="domain" description="HicB-like antitoxin of toxin-antitoxin system" evidence="1">
    <location>
        <begin position="4"/>
        <end position="65"/>
    </location>
</feature>
<sequence length="142" mass="15888">MLGYRIELTPDDNGTFLVLCPQLPIVATFGETIEQARAHAVDAIETALASMIDDGEDIPVPEEAEGEWIALPLLTALKVNLYWALRAAGITRAELARRLEWKRESVDRLFRLDHKSRLEQLEAAFAALGRVIDLEVHEKRAA</sequence>
<dbReference type="Pfam" id="PF15919">
    <property type="entry name" value="HicB_lk_antitox"/>
    <property type="match status" value="1"/>
</dbReference>
<gene>
    <name evidence="2" type="ORF">GCM10011491_05350</name>
</gene>
<evidence type="ECO:0000313" key="2">
    <source>
        <dbReference type="EMBL" id="GGA80999.1"/>
    </source>
</evidence>
<accession>A0A916S3I1</accession>
<dbReference type="InterPro" id="IPR031807">
    <property type="entry name" value="HicB-like"/>
</dbReference>
<reference evidence="2" key="2">
    <citation type="submission" date="2020-09" db="EMBL/GenBank/DDBJ databases">
        <authorList>
            <person name="Sun Q."/>
            <person name="Zhou Y."/>
        </authorList>
    </citation>
    <scope>NUCLEOTIDE SEQUENCE</scope>
    <source>
        <strain evidence="2">CGMCC 1.15082</strain>
    </source>
</reference>
<dbReference type="GO" id="GO:0003677">
    <property type="term" value="F:DNA binding"/>
    <property type="evidence" value="ECO:0007669"/>
    <property type="project" value="InterPro"/>
</dbReference>
<dbReference type="InterPro" id="IPR035069">
    <property type="entry name" value="TTHA1013/TTHA0281-like"/>
</dbReference>
<keyword evidence="3" id="KW-1185">Reference proteome</keyword>
<dbReference type="SUPFAM" id="SSF47413">
    <property type="entry name" value="lambda repressor-like DNA-binding domains"/>
    <property type="match status" value="1"/>
</dbReference>